<dbReference type="EMBL" id="JASJQH010001002">
    <property type="protein sequence ID" value="KAK9762326.1"/>
    <property type="molecule type" value="Genomic_DNA"/>
</dbReference>
<name>A0ABR2WLI2_9FUNG</name>
<sequence>MMYSLFFAVSLLASAVSTAPIEVPCLPIGNATVEFFLDNKLAAIPENKCLFYTRRTAKNATSGLSKHAQEYAGQHDLTTIWSIWPSVEHPAQPGRLNEDFYSMNDEKGWLRCIQKSGQKDTYFSNMSEAYAKLCSGEGFVMTDDTSLLPNEGIWANTELPTLIASPKIRKVVAIDYYGDNRRVLHMKKGGDVANHARLVESKKLSKRQNSILAREHENQDWFG</sequence>
<organism evidence="2 3">
    <name type="scientific">Basidiobolus ranarum</name>
    <dbReference type="NCBI Taxonomy" id="34480"/>
    <lineage>
        <taxon>Eukaryota</taxon>
        <taxon>Fungi</taxon>
        <taxon>Fungi incertae sedis</taxon>
        <taxon>Zoopagomycota</taxon>
        <taxon>Entomophthoromycotina</taxon>
        <taxon>Basidiobolomycetes</taxon>
        <taxon>Basidiobolales</taxon>
        <taxon>Basidiobolaceae</taxon>
        <taxon>Basidiobolus</taxon>
    </lineage>
</organism>
<evidence type="ECO:0000313" key="2">
    <source>
        <dbReference type="EMBL" id="KAK9762326.1"/>
    </source>
</evidence>
<proteinExistence type="predicted"/>
<accession>A0ABR2WLI2</accession>
<protein>
    <submittedName>
        <fullName evidence="2">Uncharacterized protein</fullName>
    </submittedName>
</protein>
<gene>
    <name evidence="2" type="ORF">K7432_012048</name>
</gene>
<evidence type="ECO:0000313" key="3">
    <source>
        <dbReference type="Proteomes" id="UP001479436"/>
    </source>
</evidence>
<feature type="signal peptide" evidence="1">
    <location>
        <begin position="1"/>
        <end position="18"/>
    </location>
</feature>
<evidence type="ECO:0000256" key="1">
    <source>
        <dbReference type="SAM" id="SignalP"/>
    </source>
</evidence>
<keyword evidence="3" id="KW-1185">Reference proteome</keyword>
<comment type="caution">
    <text evidence="2">The sequence shown here is derived from an EMBL/GenBank/DDBJ whole genome shotgun (WGS) entry which is preliminary data.</text>
</comment>
<feature type="chain" id="PRO_5045438590" evidence="1">
    <location>
        <begin position="19"/>
        <end position="223"/>
    </location>
</feature>
<dbReference type="Proteomes" id="UP001479436">
    <property type="component" value="Unassembled WGS sequence"/>
</dbReference>
<reference evidence="2 3" key="1">
    <citation type="submission" date="2023-04" db="EMBL/GenBank/DDBJ databases">
        <title>Genome of Basidiobolus ranarum AG-B5.</title>
        <authorList>
            <person name="Stajich J.E."/>
            <person name="Carter-House D."/>
            <person name="Gryganskyi A."/>
        </authorList>
    </citation>
    <scope>NUCLEOTIDE SEQUENCE [LARGE SCALE GENOMIC DNA]</scope>
    <source>
        <strain evidence="2 3">AG-B5</strain>
    </source>
</reference>
<keyword evidence="1" id="KW-0732">Signal</keyword>